<sequence length="427" mass="48025">MSADAATESTQNKDDDDGGAEEGPGRLYEAFAQAELVTERLKLLEYERVFVPLGDSLKPVSRHYFVLSTNIGEQFHLFTSLCAWLIRLSGAADPAMEMPHEFDDPNATVARILDALKSKDIEIPFSAAKLKTGAGPQCLFVLFHLTGMALERVGFHFEAINAAEDELPEHDDGQVEADEAELSADQFLDEVEMAEDIDEPGEEIAEDPMAFVGSDGTSAQIGDVPLMEVLRSSAADSAQMDEELKRVTPQLKVTVRANLKDWRMHAEQMLRLERELREQYAELKPFMARTGEEIGQAMERIRMREHHLNDQFSSLLQLYRKRQNEFAAITEQYRESSGTLNSQTDTLNTLNEEIEQLKQQIDEQGMQNTSGAPILKIKQALAKLDRDIVMMRVQSATVEQTLWKSQLSDRLNSAVPEYANYSQSVVY</sequence>
<evidence type="ECO:0000256" key="4">
    <source>
        <dbReference type="ARBA" id="ARBA00023273"/>
    </source>
</evidence>
<comment type="similarity">
    <text evidence="2">Belongs to the IFT57 family.</text>
</comment>
<keyword evidence="4" id="KW-0966">Cell projection</keyword>
<evidence type="ECO:0000313" key="7">
    <source>
        <dbReference type="Proteomes" id="UP000050741"/>
    </source>
</evidence>
<accession>A0A183C2W7</accession>
<evidence type="ECO:0000256" key="1">
    <source>
        <dbReference type="ARBA" id="ARBA00004138"/>
    </source>
</evidence>
<dbReference type="GO" id="GO:0030992">
    <property type="term" value="C:intraciliary transport particle B"/>
    <property type="evidence" value="ECO:0007669"/>
    <property type="project" value="TreeGrafter"/>
</dbReference>
<evidence type="ECO:0000256" key="5">
    <source>
        <dbReference type="SAM" id="Coils"/>
    </source>
</evidence>
<dbReference type="GO" id="GO:0042073">
    <property type="term" value="P:intraciliary transport"/>
    <property type="evidence" value="ECO:0007669"/>
    <property type="project" value="TreeGrafter"/>
</dbReference>
<dbReference type="Proteomes" id="UP000050741">
    <property type="component" value="Unassembled WGS sequence"/>
</dbReference>
<proteinExistence type="inferred from homology"/>
<feature type="region of interest" description="Disordered" evidence="6">
    <location>
        <begin position="1"/>
        <end position="24"/>
    </location>
</feature>
<evidence type="ECO:0000256" key="6">
    <source>
        <dbReference type="SAM" id="MobiDB-lite"/>
    </source>
</evidence>
<dbReference type="GO" id="GO:0005929">
    <property type="term" value="C:cilium"/>
    <property type="evidence" value="ECO:0007669"/>
    <property type="project" value="UniProtKB-SubCell"/>
</dbReference>
<feature type="coiled-coil region" evidence="5">
    <location>
        <begin position="340"/>
        <end position="367"/>
    </location>
</feature>
<comment type="subcellular location">
    <subcellularLocation>
        <location evidence="1">Cell projection</location>
        <location evidence="1">Cilium</location>
    </subcellularLocation>
</comment>
<dbReference type="AlphaFoldDB" id="A0A183C2W7"/>
<reference evidence="8" key="3">
    <citation type="submission" date="2016-06" db="UniProtKB">
        <authorList>
            <consortium name="WormBaseParasite"/>
        </authorList>
    </citation>
    <scope>IDENTIFICATION</scope>
</reference>
<protein>
    <submittedName>
        <fullName evidence="8">Intraflagellar transport protein 57 homolog</fullName>
    </submittedName>
</protein>
<dbReference type="WBParaSite" id="GPLIN_000721100">
    <property type="protein sequence ID" value="GPLIN_000721100"/>
    <property type="gene ID" value="GPLIN_000721100"/>
</dbReference>
<organism evidence="7 8">
    <name type="scientific">Globodera pallida</name>
    <name type="common">Potato cyst nematode worm</name>
    <name type="synonym">Heterodera pallida</name>
    <dbReference type="NCBI Taxonomy" id="36090"/>
    <lineage>
        <taxon>Eukaryota</taxon>
        <taxon>Metazoa</taxon>
        <taxon>Ecdysozoa</taxon>
        <taxon>Nematoda</taxon>
        <taxon>Chromadorea</taxon>
        <taxon>Rhabditida</taxon>
        <taxon>Tylenchina</taxon>
        <taxon>Tylenchomorpha</taxon>
        <taxon>Tylenchoidea</taxon>
        <taxon>Heteroderidae</taxon>
        <taxon>Heteroderinae</taxon>
        <taxon>Globodera</taxon>
    </lineage>
</organism>
<evidence type="ECO:0000256" key="2">
    <source>
        <dbReference type="ARBA" id="ARBA00009415"/>
    </source>
</evidence>
<keyword evidence="7" id="KW-1185">Reference proteome</keyword>
<dbReference type="PANTHER" id="PTHR16011:SF0">
    <property type="entry name" value="INTRAFLAGELLAR TRANSPORT PROTEIN 57 HOMOLOG"/>
    <property type="match status" value="1"/>
</dbReference>
<evidence type="ECO:0000313" key="8">
    <source>
        <dbReference type="WBParaSite" id="GPLIN_000721100"/>
    </source>
</evidence>
<dbReference type="PANTHER" id="PTHR16011">
    <property type="entry name" value="IFT57/HIPPI"/>
    <property type="match status" value="1"/>
</dbReference>
<reference evidence="7" key="1">
    <citation type="submission" date="2013-12" db="EMBL/GenBank/DDBJ databases">
        <authorList>
            <person name="Aslett M."/>
        </authorList>
    </citation>
    <scope>NUCLEOTIDE SEQUENCE [LARGE SCALE GENOMIC DNA]</scope>
    <source>
        <strain evidence="7">Lindley</strain>
    </source>
</reference>
<dbReference type="GO" id="GO:1905515">
    <property type="term" value="P:non-motile cilium assembly"/>
    <property type="evidence" value="ECO:0007669"/>
    <property type="project" value="TreeGrafter"/>
</dbReference>
<dbReference type="GO" id="GO:0005815">
    <property type="term" value="C:microtubule organizing center"/>
    <property type="evidence" value="ECO:0007669"/>
    <property type="project" value="TreeGrafter"/>
</dbReference>
<reference evidence="7" key="2">
    <citation type="submission" date="2014-05" db="EMBL/GenBank/DDBJ databases">
        <title>The genome and life-stage specific transcriptomes of Globodera pallida elucidate key aspects of plant parasitism by a cyst nematode.</title>
        <authorList>
            <person name="Cotton J.A."/>
            <person name="Lilley C.J."/>
            <person name="Jones L.M."/>
            <person name="Kikuchi T."/>
            <person name="Reid A.J."/>
            <person name="Thorpe P."/>
            <person name="Tsai I.J."/>
            <person name="Beasley H."/>
            <person name="Blok V."/>
            <person name="Cock P.J.A."/>
            <person name="Van den Akker S.E."/>
            <person name="Holroyd N."/>
            <person name="Hunt M."/>
            <person name="Mantelin S."/>
            <person name="Naghra H."/>
            <person name="Pain A."/>
            <person name="Palomares-Rius J.E."/>
            <person name="Zarowiecki M."/>
            <person name="Berriman M."/>
            <person name="Jones J.T."/>
            <person name="Urwin P.E."/>
        </authorList>
    </citation>
    <scope>NUCLEOTIDE SEQUENCE [LARGE SCALE GENOMIC DNA]</scope>
    <source>
        <strain evidence="7">Lindley</strain>
    </source>
</reference>
<dbReference type="InterPro" id="IPR019530">
    <property type="entry name" value="Intra-flagellar_transport_57"/>
</dbReference>
<keyword evidence="3" id="KW-0969">Cilium</keyword>
<dbReference type="Pfam" id="PF10498">
    <property type="entry name" value="IFT57"/>
    <property type="match status" value="1"/>
</dbReference>
<keyword evidence="5" id="KW-0175">Coiled coil</keyword>
<name>A0A183C2W7_GLOPA</name>
<dbReference type="GO" id="GO:0005794">
    <property type="term" value="C:Golgi apparatus"/>
    <property type="evidence" value="ECO:0007669"/>
    <property type="project" value="TreeGrafter"/>
</dbReference>
<evidence type="ECO:0000256" key="3">
    <source>
        <dbReference type="ARBA" id="ARBA00023069"/>
    </source>
</evidence>